<dbReference type="RefSeq" id="WP_123960061.1">
    <property type="nucleotide sequence ID" value="NZ_CP033898.1"/>
</dbReference>
<evidence type="ECO:0000313" key="1">
    <source>
        <dbReference type="EMBL" id="AZA09094.1"/>
    </source>
</evidence>
<reference evidence="1 2" key="1">
    <citation type="submission" date="2018-11" db="EMBL/GenBank/DDBJ databases">
        <authorList>
            <person name="Kleinhagauer T."/>
            <person name="Glaeser S.P."/>
            <person name="Spergser J."/>
            <person name="Ruckert C."/>
            <person name="Kaempfer P."/>
            <person name="Busse H.-J."/>
        </authorList>
    </citation>
    <scope>NUCLEOTIDE SEQUENCE [LARGE SCALE GENOMIC DNA]</scope>
    <source>
        <strain evidence="1 2">812CH</strain>
    </source>
</reference>
<gene>
    <name evidence="1" type="ORF">CPPEL_04835</name>
</gene>
<evidence type="ECO:0000313" key="2">
    <source>
        <dbReference type="Proteomes" id="UP000271426"/>
    </source>
</evidence>
<dbReference type="OrthoDB" id="4774928at2"/>
<dbReference type="AlphaFoldDB" id="A0A3G6IYP0"/>
<dbReference type="EMBL" id="CP033898">
    <property type="protein sequence ID" value="AZA09094.1"/>
    <property type="molecule type" value="Genomic_DNA"/>
</dbReference>
<keyword evidence="2" id="KW-1185">Reference proteome</keyword>
<accession>A0A3G6IYP0</accession>
<protein>
    <submittedName>
        <fullName evidence="1">Uncharacterized protein</fullName>
    </submittedName>
</protein>
<dbReference type="Proteomes" id="UP000271426">
    <property type="component" value="Chromosome"/>
</dbReference>
<name>A0A3G6IYP0_9CORY</name>
<proteinExistence type="predicted"/>
<sequence>MINSESAASGGEVVVVSGSPAQIPALAPNHAPSHALVQATLEALRGALARHPSRIVVVSPRNPQWYTAHEGSFRAWGAPDVVVAKGHYLGDLLAIWLLEQASLRNDFPLGPIEFADAIALGPGVLTVVVADGSAGLHPKAPLAQLDGAAATQRWCEDLLGAELPDAKSADALAKGGVFEPDMWLELYRCASSPGAADFKRTLVYREHSLGVGRCVAWWSRERKAK</sequence>
<dbReference type="KEGG" id="cpso:CPPEL_04835"/>
<organism evidence="1 2">
    <name type="scientific">Corynebacterium pseudopelargi</name>
    <dbReference type="NCBI Taxonomy" id="2080757"/>
    <lineage>
        <taxon>Bacteria</taxon>
        <taxon>Bacillati</taxon>
        <taxon>Actinomycetota</taxon>
        <taxon>Actinomycetes</taxon>
        <taxon>Mycobacteriales</taxon>
        <taxon>Corynebacteriaceae</taxon>
        <taxon>Corynebacterium</taxon>
    </lineage>
</organism>